<evidence type="ECO:0000313" key="3">
    <source>
        <dbReference type="Proteomes" id="UP000271241"/>
    </source>
</evidence>
<dbReference type="STRING" id="78915.A0A4P9XLG7"/>
<gene>
    <name evidence="2" type="ORF">THASP1DRAFT_4138</name>
</gene>
<keyword evidence="3" id="KW-1185">Reference proteome</keyword>
<dbReference type="InterPro" id="IPR010516">
    <property type="entry name" value="SAP18"/>
</dbReference>
<reference evidence="3" key="1">
    <citation type="journal article" date="2018" name="Nat. Microbiol.">
        <title>Leveraging single-cell genomics to expand the fungal tree of life.</title>
        <authorList>
            <person name="Ahrendt S.R."/>
            <person name="Quandt C.A."/>
            <person name="Ciobanu D."/>
            <person name="Clum A."/>
            <person name="Salamov A."/>
            <person name="Andreopoulos B."/>
            <person name="Cheng J.F."/>
            <person name="Woyke T."/>
            <person name="Pelin A."/>
            <person name="Henrissat B."/>
            <person name="Reynolds N.K."/>
            <person name="Benny G.L."/>
            <person name="Smith M.E."/>
            <person name="James T.Y."/>
            <person name="Grigoriev I.V."/>
        </authorList>
    </citation>
    <scope>NUCLEOTIDE SEQUENCE [LARGE SCALE GENOMIC DNA]</scope>
    <source>
        <strain evidence="3">RSA 1356</strain>
    </source>
</reference>
<dbReference type="Proteomes" id="UP000271241">
    <property type="component" value="Unassembled WGS sequence"/>
</dbReference>
<dbReference type="AlphaFoldDB" id="A0A4P9XLG7"/>
<feature type="non-terminal residue" evidence="2">
    <location>
        <position position="1"/>
    </location>
</feature>
<dbReference type="InterPro" id="IPR042534">
    <property type="entry name" value="SAP18_sf"/>
</dbReference>
<dbReference type="GO" id="GO:0005634">
    <property type="term" value="C:nucleus"/>
    <property type="evidence" value="ECO:0007669"/>
    <property type="project" value="TreeGrafter"/>
</dbReference>
<proteinExistence type="inferred from homology"/>
<organism evidence="2 3">
    <name type="scientific">Thamnocephalis sphaerospora</name>
    <dbReference type="NCBI Taxonomy" id="78915"/>
    <lineage>
        <taxon>Eukaryota</taxon>
        <taxon>Fungi</taxon>
        <taxon>Fungi incertae sedis</taxon>
        <taxon>Zoopagomycota</taxon>
        <taxon>Zoopagomycotina</taxon>
        <taxon>Zoopagomycetes</taxon>
        <taxon>Zoopagales</taxon>
        <taxon>Sigmoideomycetaceae</taxon>
        <taxon>Thamnocephalis</taxon>
    </lineage>
</organism>
<evidence type="ECO:0000256" key="1">
    <source>
        <dbReference type="ARBA" id="ARBA00009143"/>
    </source>
</evidence>
<comment type="similarity">
    <text evidence="1">Belongs to the SAP18 family.</text>
</comment>
<accession>A0A4P9XLG7</accession>
<feature type="non-terminal residue" evidence="2">
    <location>
        <position position="115"/>
    </location>
</feature>
<dbReference type="PANTHER" id="PTHR13082">
    <property type="entry name" value="SAP18"/>
    <property type="match status" value="1"/>
</dbReference>
<dbReference type="GO" id="GO:0003714">
    <property type="term" value="F:transcription corepressor activity"/>
    <property type="evidence" value="ECO:0007669"/>
    <property type="project" value="TreeGrafter"/>
</dbReference>
<protein>
    <submittedName>
        <fullName evidence="2">Sin3 associated polypeptide p18-domain-containing protein</fullName>
    </submittedName>
</protein>
<sequence length="115" mass="13158">CPFLLRAFFAKDEFHRKDATLRELFYLVKNAREQVQHRDARLNFRIVYLDQIRDRYATRDLGSVHGLRRGPDDQRTLAQMNFLPGEYLDICLSFGPPLTTPSVASAGRAGFAGGR</sequence>
<dbReference type="Gene3D" id="3.10.20.550">
    <property type="entry name" value="ASAP complex, SAP18 subunit"/>
    <property type="match status" value="1"/>
</dbReference>
<dbReference type="PANTHER" id="PTHR13082:SF0">
    <property type="entry name" value="HISTONE DEACETYLASE COMPLEX SUBUNIT SAP18"/>
    <property type="match status" value="1"/>
</dbReference>
<name>A0A4P9XLG7_9FUNG</name>
<dbReference type="OrthoDB" id="440566at2759"/>
<evidence type="ECO:0000313" key="2">
    <source>
        <dbReference type="EMBL" id="RKP06646.1"/>
    </source>
</evidence>
<dbReference type="EMBL" id="KZ992845">
    <property type="protein sequence ID" value="RKP06646.1"/>
    <property type="molecule type" value="Genomic_DNA"/>
</dbReference>
<dbReference type="Pfam" id="PF06487">
    <property type="entry name" value="SAP18"/>
    <property type="match status" value="1"/>
</dbReference>